<dbReference type="AlphaFoldDB" id="A0A381W5M3"/>
<organism evidence="1">
    <name type="scientific">marine metagenome</name>
    <dbReference type="NCBI Taxonomy" id="408172"/>
    <lineage>
        <taxon>unclassified sequences</taxon>
        <taxon>metagenomes</taxon>
        <taxon>ecological metagenomes</taxon>
    </lineage>
</organism>
<gene>
    <name evidence="1" type="ORF">METZ01_LOCUS100047</name>
</gene>
<proteinExistence type="predicted"/>
<evidence type="ECO:0000313" key="1">
    <source>
        <dbReference type="EMBL" id="SVA47193.1"/>
    </source>
</evidence>
<reference evidence="1" key="1">
    <citation type="submission" date="2018-05" db="EMBL/GenBank/DDBJ databases">
        <authorList>
            <person name="Lanie J.A."/>
            <person name="Ng W.-L."/>
            <person name="Kazmierczak K.M."/>
            <person name="Andrzejewski T.M."/>
            <person name="Davidsen T.M."/>
            <person name="Wayne K.J."/>
            <person name="Tettelin H."/>
            <person name="Glass J.I."/>
            <person name="Rusch D."/>
            <person name="Podicherti R."/>
            <person name="Tsui H.-C.T."/>
            <person name="Winkler M.E."/>
        </authorList>
    </citation>
    <scope>NUCLEOTIDE SEQUENCE</scope>
</reference>
<dbReference type="EMBL" id="UINC01010625">
    <property type="protein sequence ID" value="SVA47193.1"/>
    <property type="molecule type" value="Genomic_DNA"/>
</dbReference>
<accession>A0A381W5M3</accession>
<sequence>MLGRNIRRALALLKATLKHDTESSREMLKTYYSFTQGNTTKEDLEKANKQLNIVLKELGFGALTMLPFSPITIPLVVKLARKYDIDIVPDWFKDSLNK</sequence>
<name>A0A381W5M3_9ZZZZ</name>
<protein>
    <submittedName>
        <fullName evidence="1">Uncharacterized protein</fullName>
    </submittedName>
</protein>